<dbReference type="OrthoDB" id="8629576at2"/>
<dbReference type="STRING" id="320771.Cflav_PD2283"/>
<feature type="binding site" evidence="11">
    <location>
        <position position="165"/>
    </location>
    <ligand>
        <name>substrate</name>
    </ligand>
</feature>
<evidence type="ECO:0000256" key="2">
    <source>
        <dbReference type="ARBA" id="ARBA00001946"/>
    </source>
</evidence>
<dbReference type="CDD" id="cd00377">
    <property type="entry name" value="ICL_PEPM"/>
    <property type="match status" value="1"/>
</dbReference>
<dbReference type="InterPro" id="IPR018523">
    <property type="entry name" value="Isocitrate_lyase_ph_CS"/>
</dbReference>
<comment type="catalytic activity">
    <reaction evidence="1 11 12">
        <text>(2S,3R)-3-hydroxybutane-1,2,3-tricarboxylate = pyruvate + succinate</text>
        <dbReference type="Rhea" id="RHEA:16809"/>
        <dbReference type="ChEBI" id="CHEBI:15361"/>
        <dbReference type="ChEBI" id="CHEBI:30031"/>
        <dbReference type="ChEBI" id="CHEBI:57429"/>
        <dbReference type="EC" id="4.1.3.30"/>
    </reaction>
</comment>
<keyword evidence="7 11" id="KW-0456">Lyase</keyword>
<dbReference type="GO" id="GO:0046421">
    <property type="term" value="F:methylisocitrate lyase activity"/>
    <property type="evidence" value="ECO:0007669"/>
    <property type="project" value="UniProtKB-UniRule"/>
</dbReference>
<name>B9XL88_PEDPL</name>
<dbReference type="InterPro" id="IPR039556">
    <property type="entry name" value="ICL/PEPM"/>
</dbReference>
<comment type="subunit">
    <text evidence="8 11">Homotetramer; dimer of dimers.</text>
</comment>
<sequence length="302" mass="32847">MDKKFFRTNSNKAGESPGGRLRAALQAEQPLQVIGVINAYAAILAEKTGFRALYLSGSGVASASYGLPDLGVTTLNDVLADVKRITATTPLPLLVDADTAWGDPAKTVRQMIKAGAAGIHIEDQVEAKRCGHRPNKQLISTSEMVERIKSAISGKTDPAFVLMARTDAVAGEGLEGGIERAIAYRDAGADMIFAEALTNLDQYRTFVNAVKIPVLANITEFGKTPLFTLEELRSAGVGLALYPLSAFRAMNAAALQVFRSIRENGTQKEVLPIMQSRAELYEFLNYQVYEQRLDEMFKKQKS</sequence>
<dbReference type="PANTHER" id="PTHR42905">
    <property type="entry name" value="PHOSPHOENOLPYRUVATE CARBOXYLASE"/>
    <property type="match status" value="1"/>
</dbReference>
<dbReference type="PROSITE" id="PS00161">
    <property type="entry name" value="ISOCITRATE_LYASE"/>
    <property type="match status" value="1"/>
</dbReference>
<evidence type="ECO:0000256" key="6">
    <source>
        <dbReference type="ARBA" id="ARBA00022842"/>
    </source>
</evidence>
<comment type="function">
    <text evidence="12">Catalyzes the thermodynamically favored C-C bond cleavage of (2R,3S)-2-methylisocitrate to yield pyruvate and succinate.</text>
</comment>
<dbReference type="InterPro" id="IPR012695">
    <property type="entry name" value="PrpB"/>
</dbReference>
<feature type="binding site" evidence="11">
    <location>
        <position position="248"/>
    </location>
    <ligand>
        <name>substrate</name>
    </ligand>
</feature>
<evidence type="ECO:0000256" key="12">
    <source>
        <dbReference type="RuleBase" id="RU361121"/>
    </source>
</evidence>
<dbReference type="SUPFAM" id="SSF51621">
    <property type="entry name" value="Phosphoenolpyruvate/pyruvate domain"/>
    <property type="match status" value="1"/>
</dbReference>
<dbReference type="FunFam" id="3.20.20.60:FF:000009">
    <property type="entry name" value="2-methylisocitrate lyase"/>
    <property type="match status" value="1"/>
</dbReference>
<dbReference type="EMBL" id="ABOX02000028">
    <property type="protein sequence ID" value="EEF59439.1"/>
    <property type="molecule type" value="Genomic_DNA"/>
</dbReference>
<comment type="caution">
    <text evidence="11">Lacks conserved residue(s) required for the propagation of feature annotation.</text>
</comment>
<feature type="binding site" evidence="11">
    <location>
        <position position="277"/>
    </location>
    <ligand>
        <name>substrate</name>
    </ligand>
</feature>
<comment type="caution">
    <text evidence="13">The sequence shown here is derived from an EMBL/GenBank/DDBJ whole genome shotgun (WGS) entry which is preliminary data.</text>
</comment>
<dbReference type="AlphaFoldDB" id="B9XL88"/>
<dbReference type="NCBIfam" id="TIGR02317">
    <property type="entry name" value="prpB"/>
    <property type="match status" value="1"/>
</dbReference>
<comment type="similarity">
    <text evidence="3 11 12">Belongs to the isocitrate lyase/PEP mutase superfamily. Methylisocitrate lyase family.</text>
</comment>
<keyword evidence="6 11" id="KW-0460">Magnesium</keyword>
<evidence type="ECO:0000256" key="11">
    <source>
        <dbReference type="HAMAP-Rule" id="MF_01939"/>
    </source>
</evidence>
<comment type="function">
    <text evidence="11">Involved in the catabolism of short chain fatty acids (SCFA) via the 2-methylcitrate cycle (propionate degradation route). Catalyzes the thermodynamically favored C-C bond cleavage of (2R,3S)-2-methylisocitrate to yield pyruvate and succinate via an alpha-carboxy-carbanion intermediate.</text>
</comment>
<evidence type="ECO:0000256" key="8">
    <source>
        <dbReference type="ARBA" id="ARBA00044762"/>
    </source>
</evidence>
<dbReference type="GO" id="GO:0000287">
    <property type="term" value="F:magnesium ion binding"/>
    <property type="evidence" value="ECO:0007669"/>
    <property type="project" value="UniProtKB-UniRule"/>
</dbReference>
<dbReference type="Proteomes" id="UP000003688">
    <property type="component" value="Unassembled WGS sequence"/>
</dbReference>
<evidence type="ECO:0000256" key="4">
    <source>
        <dbReference type="ARBA" id="ARBA00012260"/>
    </source>
</evidence>
<organism evidence="13 14">
    <name type="scientific">Pedosphaera parvula (strain Ellin514)</name>
    <dbReference type="NCBI Taxonomy" id="320771"/>
    <lineage>
        <taxon>Bacteria</taxon>
        <taxon>Pseudomonadati</taxon>
        <taxon>Verrucomicrobiota</taxon>
        <taxon>Pedosphaerae</taxon>
        <taxon>Pedosphaerales</taxon>
        <taxon>Pedosphaeraceae</taxon>
        <taxon>Pedosphaera</taxon>
    </lineage>
</organism>
<dbReference type="PANTHER" id="PTHR42905:SF5">
    <property type="entry name" value="CARBOXYVINYL-CARBOXYPHOSPHONATE PHOSPHORYLMUTASE, CHLOROPLASTIC"/>
    <property type="match status" value="1"/>
</dbReference>
<dbReference type="UniPathway" id="UPA00946"/>
<comment type="pathway">
    <text evidence="11 12">Organic acid metabolism; propanoate degradation.</text>
</comment>
<evidence type="ECO:0000256" key="3">
    <source>
        <dbReference type="ARBA" id="ARBA00009282"/>
    </source>
</evidence>
<feature type="binding site" evidence="11">
    <location>
        <position position="96"/>
    </location>
    <ligand>
        <name>Mg(2+)</name>
        <dbReference type="ChEBI" id="CHEBI:18420"/>
    </ligand>
</feature>
<dbReference type="RefSeq" id="WP_007416579.1">
    <property type="nucleotide sequence ID" value="NZ_ABOX02000028.1"/>
</dbReference>
<evidence type="ECO:0000256" key="5">
    <source>
        <dbReference type="ARBA" id="ARBA00022723"/>
    </source>
</evidence>
<dbReference type="InterPro" id="IPR015813">
    <property type="entry name" value="Pyrv/PenolPyrv_kinase-like_dom"/>
</dbReference>
<protein>
    <recommendedName>
        <fullName evidence="10 11">2-methylisocitrate lyase</fullName>
        <shortName evidence="11">2-MIC</shortName>
        <shortName evidence="11">MICL</shortName>
        <ecNumber evidence="4 11">4.1.3.30</ecNumber>
    </recommendedName>
    <alternativeName>
        <fullName evidence="11">(2R,3S)-2-methylisocitrate lyase</fullName>
    </alternativeName>
</protein>
<accession>B9XL88</accession>
<dbReference type="EC" id="4.1.3.30" evidence="4 11"/>
<dbReference type="NCBIfam" id="NF008455">
    <property type="entry name" value="PRK11320.1"/>
    <property type="match status" value="1"/>
</dbReference>
<dbReference type="Pfam" id="PF13714">
    <property type="entry name" value="PEP_mutase"/>
    <property type="match status" value="1"/>
</dbReference>
<comment type="function">
    <text evidence="9">Involved in the catabolism of short chain fatty acids (SCFA) via the 2-methylcitrate cycle I (propionate degradation route). Catalyzes the thermodynamically favored C-C bond cleavage of (2R,3S)-2-methylisocitrate to yield pyruvate and succinate via an alpha-carboxy-carbanion intermediate.</text>
</comment>
<dbReference type="GO" id="GO:0019629">
    <property type="term" value="P:propionate catabolic process, 2-methylcitrate cycle"/>
    <property type="evidence" value="ECO:0007669"/>
    <property type="project" value="UniProtKB-UniRule"/>
</dbReference>
<dbReference type="Gene3D" id="3.20.20.60">
    <property type="entry name" value="Phosphoenolpyruvate-binding domains"/>
    <property type="match status" value="1"/>
</dbReference>
<keyword evidence="5 11" id="KW-0479">Metal-binding</keyword>
<dbReference type="InterPro" id="IPR040442">
    <property type="entry name" value="Pyrv_kinase-like_dom_sf"/>
</dbReference>
<evidence type="ECO:0000256" key="7">
    <source>
        <dbReference type="ARBA" id="ARBA00023239"/>
    </source>
</evidence>
<comment type="cofactor">
    <cofactor evidence="2 11">
        <name>Mg(2+)</name>
        <dbReference type="ChEBI" id="CHEBI:18420"/>
    </cofactor>
</comment>
<evidence type="ECO:0000313" key="14">
    <source>
        <dbReference type="Proteomes" id="UP000003688"/>
    </source>
</evidence>
<feature type="binding site" evidence="11">
    <location>
        <begin position="130"/>
        <end position="131"/>
    </location>
    <ligand>
        <name>substrate</name>
    </ligand>
</feature>
<gene>
    <name evidence="11" type="primary">prpB</name>
    <name evidence="13" type="ORF">Cflav_PD2283</name>
</gene>
<dbReference type="HAMAP" id="MF_01939">
    <property type="entry name" value="PrpB"/>
    <property type="match status" value="1"/>
</dbReference>
<evidence type="ECO:0000256" key="9">
    <source>
        <dbReference type="ARBA" id="ARBA00057039"/>
    </source>
</evidence>
<evidence type="ECO:0000313" key="13">
    <source>
        <dbReference type="EMBL" id="EEF59439.1"/>
    </source>
</evidence>
<feature type="binding site" evidence="11">
    <location>
        <position position="98"/>
    </location>
    <ligand>
        <name>Mg(2+)</name>
        <dbReference type="ChEBI" id="CHEBI:18420"/>
    </ligand>
</feature>
<feature type="binding site" evidence="11">
    <location>
        <position position="195"/>
    </location>
    <ligand>
        <name>substrate</name>
    </ligand>
</feature>
<feature type="binding site" evidence="11">
    <location>
        <begin position="217"/>
        <end position="219"/>
    </location>
    <ligand>
        <name>substrate</name>
    </ligand>
</feature>
<proteinExistence type="inferred from homology"/>
<evidence type="ECO:0000256" key="1">
    <source>
        <dbReference type="ARBA" id="ARBA00001050"/>
    </source>
</evidence>
<keyword evidence="14" id="KW-1185">Reference proteome</keyword>
<evidence type="ECO:0000256" key="10">
    <source>
        <dbReference type="ARBA" id="ARBA00073849"/>
    </source>
</evidence>
<reference evidence="13 14" key="1">
    <citation type="journal article" date="2011" name="J. Bacteriol.">
        <title>Genome sequence of 'Pedosphaera parvula' Ellin514, an aerobic Verrucomicrobial isolate from pasture soil.</title>
        <authorList>
            <person name="Kant R."/>
            <person name="van Passel M.W."/>
            <person name="Sangwan P."/>
            <person name="Palva A."/>
            <person name="Lucas S."/>
            <person name="Copeland A."/>
            <person name="Lapidus A."/>
            <person name="Glavina Del Rio T."/>
            <person name="Dalin E."/>
            <person name="Tice H."/>
            <person name="Bruce D."/>
            <person name="Goodwin L."/>
            <person name="Pitluck S."/>
            <person name="Chertkov O."/>
            <person name="Larimer F.W."/>
            <person name="Land M.L."/>
            <person name="Hauser L."/>
            <person name="Brettin T.S."/>
            <person name="Detter J.C."/>
            <person name="Han S."/>
            <person name="de Vos W.M."/>
            <person name="Janssen P.H."/>
            <person name="Smidt H."/>
        </authorList>
    </citation>
    <scope>NUCLEOTIDE SEQUENCE [LARGE SCALE GENOMIC DNA]</scope>
    <source>
        <strain evidence="13 14">Ellin514</strain>
    </source>
</reference>